<evidence type="ECO:0000313" key="2">
    <source>
        <dbReference type="Proteomes" id="UP000503462"/>
    </source>
</evidence>
<keyword evidence="2" id="KW-1185">Reference proteome</keyword>
<reference evidence="1 2" key="1">
    <citation type="journal article" date="2016" name="Sci. Rep.">
        <title>Peltaster fructicola genome reveals evolution from an invasive phytopathogen to an ectophytic parasite.</title>
        <authorList>
            <person name="Xu C."/>
            <person name="Chen H."/>
            <person name="Gleason M.L."/>
            <person name="Xu J.R."/>
            <person name="Liu H."/>
            <person name="Zhang R."/>
            <person name="Sun G."/>
        </authorList>
    </citation>
    <scope>NUCLEOTIDE SEQUENCE [LARGE SCALE GENOMIC DNA]</scope>
    <source>
        <strain evidence="1 2">LNHT1506</strain>
    </source>
</reference>
<accession>A0A6H0XYD9</accession>
<organism evidence="1 2">
    <name type="scientific">Peltaster fructicola</name>
    <dbReference type="NCBI Taxonomy" id="286661"/>
    <lineage>
        <taxon>Eukaryota</taxon>
        <taxon>Fungi</taxon>
        <taxon>Dikarya</taxon>
        <taxon>Ascomycota</taxon>
        <taxon>Pezizomycotina</taxon>
        <taxon>Dothideomycetes</taxon>
        <taxon>Dothideomycetes incertae sedis</taxon>
        <taxon>Peltaster</taxon>
    </lineage>
</organism>
<protein>
    <submittedName>
        <fullName evidence="1">Uncharacterized protein</fullName>
    </submittedName>
</protein>
<dbReference type="OrthoDB" id="5423564at2759"/>
<sequence>MAFAAFARVLPRFSTPAVIEDDYEVLDNFDCVSDFGVQSLAESSKPDTIASTAAPSETYIRHSRPLYVIDSWLCSYCPPWDQPQDNTSDALLDFDRELPHCSIDSSDANAMCLAGRGDAGHTFKDVRSAAKSRRRDRVEREKYWGFRVVRRGEMAQPYHADATFPEMFPVIETEPVSARGVYAMAQRYPRPPKPSHRPYYKNRSPFSQTYIKRQKGKKHAGPWTDKLAEQFLINGWDIDRMRDKIDDDWYNWQYTCLTCLEPVDEWNELAWLRVVGGATCSCKAASITEGPGG</sequence>
<evidence type="ECO:0000313" key="1">
    <source>
        <dbReference type="EMBL" id="QIW99607.1"/>
    </source>
</evidence>
<dbReference type="AlphaFoldDB" id="A0A6H0XYD9"/>
<gene>
    <name evidence="1" type="ORF">AMS68_005125</name>
</gene>
<dbReference type="EMBL" id="CP051141">
    <property type="protein sequence ID" value="QIW99607.1"/>
    <property type="molecule type" value="Genomic_DNA"/>
</dbReference>
<proteinExistence type="predicted"/>
<name>A0A6H0XYD9_9PEZI</name>
<dbReference type="Proteomes" id="UP000503462">
    <property type="component" value="Chromosome 3"/>
</dbReference>